<keyword evidence="6" id="KW-0150">Chloroplast</keyword>
<evidence type="ECO:0000256" key="11">
    <source>
        <dbReference type="ARBA" id="ARBA00022723"/>
    </source>
</evidence>
<evidence type="ECO:0000256" key="18">
    <source>
        <dbReference type="ARBA" id="ARBA00023004"/>
    </source>
</evidence>
<dbReference type="GO" id="GO:0009507">
    <property type="term" value="C:chloroplast"/>
    <property type="evidence" value="ECO:0007669"/>
    <property type="project" value="UniProtKB-SubCell"/>
</dbReference>
<evidence type="ECO:0000256" key="21">
    <source>
        <dbReference type="ARBA" id="ARBA00023324"/>
    </source>
</evidence>
<keyword evidence="18" id="KW-0408">Iron</keyword>
<gene>
    <name evidence="28" type="ORF">C2845_PM15G08690</name>
</gene>
<feature type="region of interest" description="Disordered" evidence="25">
    <location>
        <begin position="892"/>
        <end position="917"/>
    </location>
</feature>
<dbReference type="GO" id="GO:0016688">
    <property type="term" value="F:L-ascorbate peroxidase activity"/>
    <property type="evidence" value="ECO:0007669"/>
    <property type="project" value="UniProtKB-EC"/>
</dbReference>
<organism evidence="28 29">
    <name type="scientific">Panicum miliaceum</name>
    <name type="common">Proso millet</name>
    <name type="synonym">Broomcorn millet</name>
    <dbReference type="NCBI Taxonomy" id="4540"/>
    <lineage>
        <taxon>Eukaryota</taxon>
        <taxon>Viridiplantae</taxon>
        <taxon>Streptophyta</taxon>
        <taxon>Embryophyta</taxon>
        <taxon>Tracheophyta</taxon>
        <taxon>Spermatophyta</taxon>
        <taxon>Magnoliopsida</taxon>
        <taxon>Liliopsida</taxon>
        <taxon>Poales</taxon>
        <taxon>Poaceae</taxon>
        <taxon>PACMAD clade</taxon>
        <taxon>Panicoideae</taxon>
        <taxon>Panicodae</taxon>
        <taxon>Paniceae</taxon>
        <taxon>Panicinae</taxon>
        <taxon>Panicum</taxon>
        <taxon>Panicum sect. Panicum</taxon>
    </lineage>
</organism>
<dbReference type="FunFam" id="1.10.420.10:FF:000005">
    <property type="entry name" value="L-ascorbate peroxidase T, chloroplastic"/>
    <property type="match status" value="1"/>
</dbReference>
<dbReference type="InterPro" id="IPR010255">
    <property type="entry name" value="Haem_peroxidase_sf"/>
</dbReference>
<dbReference type="FunFam" id="3.40.850.10:FF:000014">
    <property type="entry name" value="Kinesin-like protein KIN-7G"/>
    <property type="match status" value="1"/>
</dbReference>
<evidence type="ECO:0000256" key="9">
    <source>
        <dbReference type="ARBA" id="ARBA00022640"/>
    </source>
</evidence>
<evidence type="ECO:0000256" key="13">
    <source>
        <dbReference type="ARBA" id="ARBA00022837"/>
    </source>
</evidence>
<feature type="compositionally biased region" description="Polar residues" evidence="25">
    <location>
        <begin position="1116"/>
        <end position="1130"/>
    </location>
</feature>
<evidence type="ECO:0000256" key="19">
    <source>
        <dbReference type="ARBA" id="ARBA00023054"/>
    </source>
</evidence>
<keyword evidence="19 24" id="KW-0175">Coiled coil</keyword>
<keyword evidence="9" id="KW-0934">Plastid</keyword>
<dbReference type="GO" id="GO:0003777">
    <property type="term" value="F:microtubule motor activity"/>
    <property type="evidence" value="ECO:0007669"/>
    <property type="project" value="InterPro"/>
</dbReference>
<keyword evidence="15" id="KW-0809">Transit peptide</keyword>
<dbReference type="InterPro" id="IPR001752">
    <property type="entry name" value="Kinesin_motor_dom"/>
</dbReference>
<sequence length="1456" mass="160146">MAERLATAAAATLRASAAAGAPSARRAAGASRAFFPNSPARARVALRAAPSRLPQKARAARCSAAATAASDTTQLKAAREDIRELLRTTHCHPILVRLGWHDSGTYDKNIEEWPQRGGANGSLRFDVELKHGANAGLINALKLIQPIKDKYPGITYADLFQLASATAIESPSLQEAGGPKIPMKYGRVDVTGPEQCPPEGKLPDAGPSSPADHLREVFYRMGLDDKDIVVLSGAHTLGRSRPERSGWGKPETKYTKNGPGAPGGQSWTAEWLKFDNSYFKEIKEKRDQDLLVLPTDAALFEDPVFKVYAEKYSANQDAFFKDYAEAHAKLSNLGAKFNPPQSPPPRRGNVVVEVDALQYLPIPIPPLGTAGGSGGASAGEDLFGAPLVDPANAKENIMVTVRFRPLSPREVNKGDEVAWYADGDNMVRNEYNLSIAYAFDKVFGPATTTRHVYDVAAQHVVSGAMQGINGTVFAYGVTSSGKTHTMHGEQKSPGIIPLAVKDVFSIIQDTPGREFLLRVSYLEIYNEVINDLLDPTGQNLRIREDAQGTYVEGIKEEVVLSPAHALSLIASGEEHRHVGSNNFNLVSSRSHTIFTLTIESSPSGESDAAEEVKLSQLNLIDLAGSESSKTETTGLRRKEGSYINKSLLTLGTVIAKLTDGKATHIPYRDSKLTRLLQSSLSGHGRISLICTVTPASSNSEETHNTLKFAHRSKHVEIKASQNKIIDEKSLIKKYQKEISCLKEELQQLRRGMMGNGAILPTDQEDLVNLKLQLEAGQVKLQSRLEQEEEAKAALMGRIQRLTKLILVSTKSSISSNVSGKTNLRRRHSFGEDELVYLPDRKREYFVDDDDISLDSELSLDANNPDESAKFDRRNRKRGMLGWFKLKKSDQLSGLSSSVDGDSNASGSPSCSKSSQQKNLLLDLKDGRRKSMTRKGDDPTLADSFLERTQAGDLFSAASRARHPQPSGTTIVDQIDLLQEQVKMLAGEVALCTSSLKRLSEQAANNPDDVQIQEQIEKLKDEITEKKSHIHLLEQRMVQSLETTEDPATKTELSQTFSKLSTQLSEKTFELEIMSADNRILQDQLQAKVTENSELRETVAQLRQEIGSLKAAKSEDSFASVQSSEPSTASTDTRDNTNELSNHANMSSRTTEGSDSGLISQVLKQASEIESLKQENLRLAEEKDGLEIHSQKLAEESSYAKELASAAAVELKNLAEEFTRLSYENAKLSADLAAAKEQIASVSRSNIHNDTKRRDHENGILVEELQKELVASCQREAVLEDTLSQKDRRESDLLKIIDDAKCREHELENELASMWVLVSKMKKESTQDDVFEFKAKQNGFHSSKSDSGRLASEMQSSDNGSWDGLSTIEEARAAYNFERRRCKELESAVSRLKGEDLRGLDVKVLEELQNFHVEALSRICQEKCDTVAATTDATLINPHLDTDRLRLTGRNKEAKCG</sequence>
<dbReference type="OrthoDB" id="3176171at2759"/>
<evidence type="ECO:0000256" key="5">
    <source>
        <dbReference type="ARBA" id="ARBA00012940"/>
    </source>
</evidence>
<comment type="caution">
    <text evidence="28">The sequence shown here is derived from an EMBL/GenBank/DDBJ whole genome shotgun (WGS) entry which is preliminary data.</text>
</comment>
<evidence type="ECO:0000256" key="16">
    <source>
        <dbReference type="ARBA" id="ARBA00022958"/>
    </source>
</evidence>
<evidence type="ECO:0000256" key="24">
    <source>
        <dbReference type="SAM" id="Coils"/>
    </source>
</evidence>
<keyword evidence="11" id="KW-0479">Metal-binding</keyword>
<dbReference type="GO" id="GO:0008017">
    <property type="term" value="F:microtubule binding"/>
    <property type="evidence" value="ECO:0007669"/>
    <property type="project" value="InterPro"/>
</dbReference>
<dbReference type="PROSITE" id="PS00435">
    <property type="entry name" value="PEROXIDASE_1"/>
    <property type="match status" value="1"/>
</dbReference>
<evidence type="ECO:0000256" key="23">
    <source>
        <dbReference type="PROSITE-ProRule" id="PRU00283"/>
    </source>
</evidence>
<evidence type="ECO:0000259" key="26">
    <source>
        <dbReference type="PROSITE" id="PS50067"/>
    </source>
</evidence>
<dbReference type="PROSITE" id="PS50067">
    <property type="entry name" value="KINESIN_MOTOR_2"/>
    <property type="match status" value="1"/>
</dbReference>
<dbReference type="EC" id="1.11.1.11" evidence="5"/>
<evidence type="ECO:0000256" key="4">
    <source>
        <dbReference type="ARBA" id="ARBA00007310"/>
    </source>
</evidence>
<comment type="cofactor">
    <cofactor evidence="1">
        <name>heme b</name>
        <dbReference type="ChEBI" id="CHEBI:60344"/>
    </cofactor>
</comment>
<protein>
    <recommendedName>
        <fullName evidence="5">L-ascorbate peroxidase</fullName>
        <ecNumber evidence="5">1.11.1.11</ecNumber>
    </recommendedName>
</protein>
<evidence type="ECO:0000256" key="7">
    <source>
        <dbReference type="ARBA" id="ARBA00022559"/>
    </source>
</evidence>
<dbReference type="PANTHER" id="PTHR47968:SF33">
    <property type="entry name" value="KINESIN-LIKE PROTEIN KIN-7C, MITOCHONDRIAL ISOFORM X1"/>
    <property type="match status" value="1"/>
</dbReference>
<feature type="coiled-coil region" evidence="24">
    <location>
        <begin position="717"/>
        <end position="751"/>
    </location>
</feature>
<comment type="subcellular location">
    <subcellularLocation>
        <location evidence="2">Plastid</location>
        <location evidence="2">Chloroplast</location>
    </subcellularLocation>
</comment>
<comment type="catalytic activity">
    <reaction evidence="22">
        <text>L-ascorbate + H2O2 = L-dehydroascorbate + 2 H2O</text>
        <dbReference type="Rhea" id="RHEA:22996"/>
        <dbReference type="ChEBI" id="CHEBI:15377"/>
        <dbReference type="ChEBI" id="CHEBI:16240"/>
        <dbReference type="ChEBI" id="CHEBI:38290"/>
        <dbReference type="ChEBI" id="CHEBI:58539"/>
        <dbReference type="EC" id="1.11.1.11"/>
    </reaction>
</comment>
<evidence type="ECO:0000256" key="6">
    <source>
        <dbReference type="ARBA" id="ARBA00022528"/>
    </source>
</evidence>
<proteinExistence type="inferred from homology"/>
<dbReference type="Gene3D" id="1.10.520.10">
    <property type="match status" value="1"/>
</dbReference>
<keyword evidence="8" id="KW-0349">Heme</keyword>
<dbReference type="PROSITE" id="PS00411">
    <property type="entry name" value="KINESIN_MOTOR_1"/>
    <property type="match status" value="1"/>
</dbReference>
<dbReference type="InterPro" id="IPR036961">
    <property type="entry name" value="Kinesin_motor_dom_sf"/>
</dbReference>
<accession>A0A3L6Q7L9</accession>
<dbReference type="GO" id="GO:0005524">
    <property type="term" value="F:ATP binding"/>
    <property type="evidence" value="ECO:0007669"/>
    <property type="project" value="UniProtKB-UniRule"/>
</dbReference>
<feature type="binding site" evidence="23">
    <location>
        <begin position="476"/>
        <end position="483"/>
    </location>
    <ligand>
        <name>ATP</name>
        <dbReference type="ChEBI" id="CHEBI:30616"/>
    </ligand>
</feature>
<dbReference type="Gene3D" id="1.10.420.10">
    <property type="entry name" value="Peroxidase, domain 2"/>
    <property type="match status" value="1"/>
</dbReference>
<feature type="region of interest" description="Disordered" evidence="25">
    <location>
        <begin position="1112"/>
        <end position="1155"/>
    </location>
</feature>
<keyword evidence="13" id="KW-0106">Calcium</keyword>
<keyword evidence="10" id="KW-0493">Microtubule</keyword>
<dbReference type="GO" id="GO:0042744">
    <property type="term" value="P:hydrogen peroxide catabolic process"/>
    <property type="evidence" value="ECO:0007669"/>
    <property type="project" value="UniProtKB-KW"/>
</dbReference>
<dbReference type="PANTHER" id="PTHR47968">
    <property type="entry name" value="CENTROMERE PROTEIN E"/>
    <property type="match status" value="1"/>
</dbReference>
<dbReference type="InterPro" id="IPR027417">
    <property type="entry name" value="P-loop_NTPase"/>
</dbReference>
<keyword evidence="14 23" id="KW-0067">ATP-binding</keyword>
<feature type="compositionally biased region" description="Basic and acidic residues" evidence="25">
    <location>
        <begin position="240"/>
        <end position="254"/>
    </location>
</feature>
<evidence type="ECO:0000256" key="10">
    <source>
        <dbReference type="ARBA" id="ARBA00022701"/>
    </source>
</evidence>
<feature type="region of interest" description="Disordered" evidence="25">
    <location>
        <begin position="1338"/>
        <end position="1362"/>
    </location>
</feature>
<evidence type="ECO:0000256" key="14">
    <source>
        <dbReference type="ARBA" id="ARBA00022840"/>
    </source>
</evidence>
<evidence type="ECO:0000256" key="20">
    <source>
        <dbReference type="ARBA" id="ARBA00023175"/>
    </source>
</evidence>
<comment type="similarity">
    <text evidence="3">Belongs to the peroxidase family. Ascorbate peroxidase subfamily.</text>
</comment>
<dbReference type="InterPro" id="IPR002016">
    <property type="entry name" value="Haem_peroxidase"/>
</dbReference>
<dbReference type="Gene3D" id="3.40.850.10">
    <property type="entry name" value="Kinesin motor domain"/>
    <property type="match status" value="1"/>
</dbReference>
<evidence type="ECO:0000256" key="22">
    <source>
        <dbReference type="ARBA" id="ARBA00047994"/>
    </source>
</evidence>
<dbReference type="FunFam" id="1.10.520.10:FF:000007">
    <property type="entry name" value="L-ascorbate peroxidase S chloroplastic/mitochondrial"/>
    <property type="match status" value="1"/>
</dbReference>
<keyword evidence="17" id="KW-0560">Oxidoreductase</keyword>
<dbReference type="PROSITE" id="PS50873">
    <property type="entry name" value="PEROXIDASE_4"/>
    <property type="match status" value="1"/>
</dbReference>
<evidence type="ECO:0000313" key="29">
    <source>
        <dbReference type="Proteomes" id="UP000275267"/>
    </source>
</evidence>
<keyword evidence="29" id="KW-1185">Reference proteome</keyword>
<keyword evidence="12 23" id="KW-0547">Nucleotide-binding</keyword>
<feature type="region of interest" description="Disordered" evidence="25">
    <location>
        <begin position="239"/>
        <end position="265"/>
    </location>
</feature>
<evidence type="ECO:0000256" key="17">
    <source>
        <dbReference type="ARBA" id="ARBA00023002"/>
    </source>
</evidence>
<dbReference type="SMART" id="SM00129">
    <property type="entry name" value="KISc"/>
    <property type="match status" value="1"/>
</dbReference>
<name>A0A3L6Q7L9_PANMI</name>
<feature type="domain" description="Plant heme peroxidase family profile" evidence="27">
    <location>
        <begin position="95"/>
        <end position="358"/>
    </location>
</feature>
<dbReference type="InterPro" id="IPR019821">
    <property type="entry name" value="Kinesin_motor_CS"/>
</dbReference>
<keyword evidence="7" id="KW-0575">Peroxidase</keyword>
<evidence type="ECO:0000256" key="12">
    <source>
        <dbReference type="ARBA" id="ARBA00022741"/>
    </source>
</evidence>
<evidence type="ECO:0000256" key="8">
    <source>
        <dbReference type="ARBA" id="ARBA00022617"/>
    </source>
</evidence>
<feature type="coiled-coil region" evidence="24">
    <location>
        <begin position="1161"/>
        <end position="1188"/>
    </location>
</feature>
<dbReference type="SUPFAM" id="SSF48113">
    <property type="entry name" value="Heme-dependent peroxidases"/>
    <property type="match status" value="1"/>
</dbReference>
<feature type="coiled-coil region" evidence="24">
    <location>
        <begin position="1367"/>
        <end position="1394"/>
    </location>
</feature>
<dbReference type="STRING" id="4540.A0A3L6Q7L9"/>
<feature type="compositionally biased region" description="Low complexity" evidence="25">
    <location>
        <begin position="892"/>
        <end position="914"/>
    </location>
</feature>
<dbReference type="GO" id="GO:0005874">
    <property type="term" value="C:microtubule"/>
    <property type="evidence" value="ECO:0007669"/>
    <property type="project" value="UniProtKB-KW"/>
</dbReference>
<keyword evidence="20 23" id="KW-0505">Motor protein</keyword>
<dbReference type="EMBL" id="PQIB02000013">
    <property type="protein sequence ID" value="RLM74622.1"/>
    <property type="molecule type" value="Genomic_DNA"/>
</dbReference>
<dbReference type="GO" id="GO:0046872">
    <property type="term" value="F:metal ion binding"/>
    <property type="evidence" value="ECO:0007669"/>
    <property type="project" value="UniProtKB-KW"/>
</dbReference>
<dbReference type="Pfam" id="PF00225">
    <property type="entry name" value="Kinesin"/>
    <property type="match status" value="1"/>
</dbReference>
<reference evidence="29" key="1">
    <citation type="journal article" date="2019" name="Nat. Commun.">
        <title>The genome of broomcorn millet.</title>
        <authorList>
            <person name="Zou C."/>
            <person name="Miki D."/>
            <person name="Li D."/>
            <person name="Tang Q."/>
            <person name="Xiao L."/>
            <person name="Rajput S."/>
            <person name="Deng P."/>
            <person name="Jia W."/>
            <person name="Huang R."/>
            <person name="Zhang M."/>
            <person name="Sun Y."/>
            <person name="Hu J."/>
            <person name="Fu X."/>
            <person name="Schnable P.S."/>
            <person name="Li F."/>
            <person name="Zhang H."/>
            <person name="Feng B."/>
            <person name="Zhu X."/>
            <person name="Liu R."/>
            <person name="Schnable J.C."/>
            <person name="Zhu J.-K."/>
            <person name="Zhang H."/>
        </authorList>
    </citation>
    <scope>NUCLEOTIDE SEQUENCE [LARGE SCALE GENOMIC DNA]</scope>
</reference>
<evidence type="ECO:0000256" key="25">
    <source>
        <dbReference type="SAM" id="MobiDB-lite"/>
    </source>
</evidence>
<evidence type="ECO:0000256" key="1">
    <source>
        <dbReference type="ARBA" id="ARBA00001970"/>
    </source>
</evidence>
<dbReference type="InterPro" id="IPR019793">
    <property type="entry name" value="Peroxidases_heam-ligand_BS"/>
</dbReference>
<dbReference type="SUPFAM" id="SSF52540">
    <property type="entry name" value="P-loop containing nucleoside triphosphate hydrolases"/>
    <property type="match status" value="1"/>
</dbReference>
<evidence type="ECO:0000256" key="3">
    <source>
        <dbReference type="ARBA" id="ARBA00006873"/>
    </source>
</evidence>
<evidence type="ECO:0000256" key="2">
    <source>
        <dbReference type="ARBA" id="ARBA00004229"/>
    </source>
</evidence>
<evidence type="ECO:0000259" key="27">
    <source>
        <dbReference type="PROSITE" id="PS50873"/>
    </source>
</evidence>
<dbReference type="CDD" id="cd00691">
    <property type="entry name" value="ascorbate_peroxidase"/>
    <property type="match status" value="1"/>
</dbReference>
<keyword evidence="21" id="KW-0376">Hydrogen peroxide</keyword>
<feature type="domain" description="Kinesin motor" evidence="26">
    <location>
        <begin position="396"/>
        <end position="715"/>
    </location>
</feature>
<dbReference type="GO" id="GO:0007018">
    <property type="term" value="P:microtubule-based movement"/>
    <property type="evidence" value="ECO:0007669"/>
    <property type="project" value="InterPro"/>
</dbReference>
<dbReference type="InterPro" id="IPR027640">
    <property type="entry name" value="Kinesin-like_fam"/>
</dbReference>
<dbReference type="GO" id="GO:0006979">
    <property type="term" value="P:response to oxidative stress"/>
    <property type="evidence" value="ECO:0007669"/>
    <property type="project" value="InterPro"/>
</dbReference>
<evidence type="ECO:0000313" key="28">
    <source>
        <dbReference type="EMBL" id="RLM74622.1"/>
    </source>
</evidence>
<dbReference type="CDD" id="cd01374">
    <property type="entry name" value="KISc_CENP_E"/>
    <property type="match status" value="1"/>
</dbReference>
<feature type="coiled-coil region" evidence="24">
    <location>
        <begin position="1077"/>
        <end position="1111"/>
    </location>
</feature>
<evidence type="ECO:0000256" key="15">
    <source>
        <dbReference type="ARBA" id="ARBA00022946"/>
    </source>
</evidence>
<dbReference type="Proteomes" id="UP000275267">
    <property type="component" value="Unassembled WGS sequence"/>
</dbReference>
<feature type="compositionally biased region" description="Polar residues" evidence="25">
    <location>
        <begin position="1137"/>
        <end position="1155"/>
    </location>
</feature>
<comment type="similarity">
    <text evidence="4">Belongs to the TRAFAC class myosin-kinesin ATPase superfamily. Kinesin family. KIN-7 subfamily.</text>
</comment>
<dbReference type="Pfam" id="PF00141">
    <property type="entry name" value="peroxidase"/>
    <property type="match status" value="1"/>
</dbReference>
<dbReference type="PRINTS" id="PR00380">
    <property type="entry name" value="KINESINHEAVY"/>
</dbReference>
<dbReference type="GO" id="GO:0020037">
    <property type="term" value="F:heme binding"/>
    <property type="evidence" value="ECO:0007669"/>
    <property type="project" value="InterPro"/>
</dbReference>
<keyword evidence="16" id="KW-0630">Potassium</keyword>